<keyword evidence="4" id="KW-1185">Reference proteome</keyword>
<dbReference type="STRING" id="1830138.SAMN05443507_10540"/>
<dbReference type="AlphaFoldDB" id="A0A1M6N1A1"/>
<dbReference type="PANTHER" id="PTHR43179:SF7">
    <property type="entry name" value="RHAMNOSYLTRANSFERASE WBBL"/>
    <property type="match status" value="1"/>
</dbReference>
<feature type="domain" description="Glycosyltransferase 2-like" evidence="2">
    <location>
        <begin position="563"/>
        <end position="718"/>
    </location>
</feature>
<protein>
    <submittedName>
        <fullName evidence="3">Glycosyltransferase, GT2 family</fullName>
    </submittedName>
</protein>
<sequence>MNNISENDMKNFIVALQNLNIPELRTDVTSWHGHMPFAFFLIAAIKPKLFVELGTHKGDSYCSFCQAVKLYNINTQCYAVDTWKGDIHAGFYEENIYNELLKYNNERYGDFSTLIRTTFDEAKNYFENNTIDLLHIDGLHTYEAVKNDFLNWYPKLSEKAVVIFHDTQVKDSSFGVWKFWEEIKNHYPNFEIKISNGLGLIAVGKEIPSGIKPILFDKNSSELMTNIITYAGKLILENDLNIKLLNELHAFLDIENLNIENLSSYFMKLYWGKDDLEFSEQISQEVSLRKIIINKENLKINFKIQNEYFKVRIDPVNAPAIIGDFKIFLYKKEALMKPIELNLLDLQCNNILIKDNKLICLNNDPQIIIKNININDYDELCVQFGSIKIINQEFADIIEDFNSDLTRMNESGDILINQLNQMEIEINKLKSFIKDKENELQILSEKNKIIKEENHKIKEKIKFLDESLNSIINTKGWKMLNFLRVIRNYIKHPFFYLNKIFLSIKRFGIRQTMHRIYNKTITELNSNIVSYDHWQKNNEIEFLNKKNQIEAEISSWKEKPLISVVMPTFNTKVEWLNDAVNSLLIQPYSNWELIISDDNSSDRNTVNKLSELSKVDSRIKVFINKKNSGISQNTNIAISNACGKLITFLDHDDTLAPYALYEVAKKWNETHFDILYSDEDKIGEKGYEDAFFKPDYSADYLLSCNYINHITVYKRDLLDKVGNLNSEYDGVQDYDLLLRMTEVSNIIVHVPKILYHWRRVPGSTASSFDSKSYAQEAGKKAIQAALIRRGEDAIVLDTIIPGHYRVERRIVEEPLVSIIIPIRDNFELLKNCLDSIKKSSYKNIEILIVDNGSKDKNTLEYLESLREYKILRYDIPFNYSKLNNLAVKESTGAYLLFLNNDIEVISEDWIEQMLQHAQRKEVGVVGAKLYYPNNKVQHAGVILGIGGIAGHSHKFSNKYSSGYFSMLVDIRNYSAVTAACMMVPRNVFEKVGGFNDEYLAVAFNDVDLCLRIREAGYLCVFTPYAELMHYESLSRGKNVNYNEVFYMQKKWDHIIKKDPYYNINLSLLYEDFRFDASRSTKFVPSLKKLMEIAENVIDYNRTNNEKGKLKNAVDRIIEIMYSRPDLLKEFYEKNEELDMAGLINWALEIGIKYDSSKELLVEFQNDYKHIQNILN</sequence>
<dbReference type="CDD" id="cd04184">
    <property type="entry name" value="GT2_RfbC_Mx_like"/>
    <property type="match status" value="1"/>
</dbReference>
<dbReference type="Gene3D" id="3.40.50.150">
    <property type="entry name" value="Vaccinia Virus protein VP39"/>
    <property type="match status" value="1"/>
</dbReference>
<evidence type="ECO:0000313" key="3">
    <source>
        <dbReference type="EMBL" id="SHJ89413.1"/>
    </source>
</evidence>
<dbReference type="RefSeq" id="WP_072873286.1">
    <property type="nucleotide sequence ID" value="NZ_FRAF01000005.1"/>
</dbReference>
<reference evidence="4" key="1">
    <citation type="submission" date="2016-11" db="EMBL/GenBank/DDBJ databases">
        <authorList>
            <person name="Varghese N."/>
            <person name="Submissions S."/>
        </authorList>
    </citation>
    <scope>NUCLEOTIDE SEQUENCE [LARGE SCALE GENOMIC DNA]</scope>
    <source>
        <strain evidence="4">USBA-503</strain>
    </source>
</reference>
<dbReference type="OrthoDB" id="9800276at2"/>
<name>A0A1M6N1A1_9BACL</name>
<dbReference type="Pfam" id="PF13578">
    <property type="entry name" value="Methyltransf_24"/>
    <property type="match status" value="1"/>
</dbReference>
<dbReference type="PANTHER" id="PTHR43179">
    <property type="entry name" value="RHAMNOSYLTRANSFERASE WBBL"/>
    <property type="match status" value="1"/>
</dbReference>
<evidence type="ECO:0000256" key="1">
    <source>
        <dbReference type="SAM" id="Coils"/>
    </source>
</evidence>
<feature type="domain" description="Glycosyltransferase 2-like" evidence="2">
    <location>
        <begin position="817"/>
        <end position="990"/>
    </location>
</feature>
<dbReference type="SUPFAM" id="SSF53448">
    <property type="entry name" value="Nucleotide-diphospho-sugar transferases"/>
    <property type="match status" value="2"/>
</dbReference>
<evidence type="ECO:0000259" key="2">
    <source>
        <dbReference type="Pfam" id="PF00535"/>
    </source>
</evidence>
<dbReference type="Proteomes" id="UP000184016">
    <property type="component" value="Unassembled WGS sequence"/>
</dbReference>
<feature type="coiled-coil region" evidence="1">
    <location>
        <begin position="419"/>
        <end position="460"/>
    </location>
</feature>
<dbReference type="Gene3D" id="3.90.550.10">
    <property type="entry name" value="Spore Coat Polysaccharide Biosynthesis Protein SpsA, Chain A"/>
    <property type="match status" value="2"/>
</dbReference>
<dbReference type="GO" id="GO:0016757">
    <property type="term" value="F:glycosyltransferase activity"/>
    <property type="evidence" value="ECO:0007669"/>
    <property type="project" value="UniProtKB-KW"/>
</dbReference>
<dbReference type="InterPro" id="IPR001173">
    <property type="entry name" value="Glyco_trans_2-like"/>
</dbReference>
<dbReference type="InterPro" id="IPR029044">
    <property type="entry name" value="Nucleotide-diphossugar_trans"/>
</dbReference>
<proteinExistence type="predicted"/>
<keyword evidence="3" id="KW-0808">Transferase</keyword>
<gene>
    <name evidence="3" type="ORF">SAMN05443507_10540</name>
</gene>
<organism evidence="3 4">
    <name type="scientific">Alicyclobacillus tolerans</name>
    <dbReference type="NCBI Taxonomy" id="90970"/>
    <lineage>
        <taxon>Bacteria</taxon>
        <taxon>Bacillati</taxon>
        <taxon>Bacillota</taxon>
        <taxon>Bacilli</taxon>
        <taxon>Bacillales</taxon>
        <taxon>Alicyclobacillaceae</taxon>
        <taxon>Alicyclobacillus</taxon>
    </lineage>
</organism>
<keyword evidence="1" id="KW-0175">Coiled coil</keyword>
<accession>A0A1M6N1A1</accession>
<dbReference type="InterPro" id="IPR029063">
    <property type="entry name" value="SAM-dependent_MTases_sf"/>
</dbReference>
<dbReference type="Pfam" id="PF00535">
    <property type="entry name" value="Glycos_transf_2"/>
    <property type="match status" value="2"/>
</dbReference>
<dbReference type="CDD" id="cd04186">
    <property type="entry name" value="GT_2_like_c"/>
    <property type="match status" value="1"/>
</dbReference>
<evidence type="ECO:0000313" key="4">
    <source>
        <dbReference type="Proteomes" id="UP000184016"/>
    </source>
</evidence>
<dbReference type="SUPFAM" id="SSF53335">
    <property type="entry name" value="S-adenosyl-L-methionine-dependent methyltransferases"/>
    <property type="match status" value="1"/>
</dbReference>
<dbReference type="EMBL" id="FRAF01000005">
    <property type="protein sequence ID" value="SHJ89413.1"/>
    <property type="molecule type" value="Genomic_DNA"/>
</dbReference>